<keyword evidence="2" id="KW-1185">Reference proteome</keyword>
<dbReference type="EMBL" id="REGN01005934">
    <property type="protein sequence ID" value="RNA11536.1"/>
    <property type="molecule type" value="Genomic_DNA"/>
</dbReference>
<gene>
    <name evidence="1" type="ORF">BpHYR1_037750</name>
</gene>
<dbReference type="Proteomes" id="UP000276133">
    <property type="component" value="Unassembled WGS sequence"/>
</dbReference>
<proteinExistence type="predicted"/>
<protein>
    <submittedName>
        <fullName evidence="1">Uncharacterized protein</fullName>
    </submittedName>
</protein>
<evidence type="ECO:0000313" key="1">
    <source>
        <dbReference type="EMBL" id="RNA11536.1"/>
    </source>
</evidence>
<dbReference type="AlphaFoldDB" id="A0A3M7QJC0"/>
<comment type="caution">
    <text evidence="1">The sequence shown here is derived from an EMBL/GenBank/DDBJ whole genome shotgun (WGS) entry which is preliminary data.</text>
</comment>
<reference evidence="1 2" key="1">
    <citation type="journal article" date="2018" name="Sci. Rep.">
        <title>Genomic signatures of local adaptation to the degree of environmental predictability in rotifers.</title>
        <authorList>
            <person name="Franch-Gras L."/>
            <person name="Hahn C."/>
            <person name="Garcia-Roger E.M."/>
            <person name="Carmona M.J."/>
            <person name="Serra M."/>
            <person name="Gomez A."/>
        </authorList>
    </citation>
    <scope>NUCLEOTIDE SEQUENCE [LARGE SCALE GENOMIC DNA]</scope>
    <source>
        <strain evidence="1">HYR1</strain>
    </source>
</reference>
<organism evidence="1 2">
    <name type="scientific">Brachionus plicatilis</name>
    <name type="common">Marine rotifer</name>
    <name type="synonym">Brachionus muelleri</name>
    <dbReference type="NCBI Taxonomy" id="10195"/>
    <lineage>
        <taxon>Eukaryota</taxon>
        <taxon>Metazoa</taxon>
        <taxon>Spiralia</taxon>
        <taxon>Gnathifera</taxon>
        <taxon>Rotifera</taxon>
        <taxon>Eurotatoria</taxon>
        <taxon>Monogononta</taxon>
        <taxon>Pseudotrocha</taxon>
        <taxon>Ploima</taxon>
        <taxon>Brachionidae</taxon>
        <taxon>Brachionus</taxon>
    </lineage>
</organism>
<sequence length="86" mass="9380">MGSLESSSYQVSSLNGAKLALIVLRVDRNTSFVILTFSLFLVSSLVATEGSFEFDTRFSEKVDLRFIPKVSATSLSDFVIVLPANV</sequence>
<evidence type="ECO:0000313" key="2">
    <source>
        <dbReference type="Proteomes" id="UP000276133"/>
    </source>
</evidence>
<accession>A0A3M7QJC0</accession>
<name>A0A3M7QJC0_BRAPC</name>